<evidence type="ECO:0008006" key="4">
    <source>
        <dbReference type="Google" id="ProtNLM"/>
    </source>
</evidence>
<protein>
    <recommendedName>
        <fullName evidence="4">PEX27-like protein</fullName>
    </recommendedName>
</protein>
<gene>
    <name evidence="2" type="primary">SKDI15G3380</name>
    <name evidence="2" type="ORF">SKDI_15G3380</name>
</gene>
<name>A0AA35JA93_SACK1</name>
<reference evidence="2" key="1">
    <citation type="submission" date="2022-10" db="EMBL/GenBank/DDBJ databases">
        <authorList>
            <person name="Byrne P K."/>
        </authorList>
    </citation>
    <scope>NUCLEOTIDE SEQUENCE</scope>
    <source>
        <strain evidence="2">IFO1802</strain>
    </source>
</reference>
<dbReference type="AlphaFoldDB" id="A0AA35JA93"/>
<dbReference type="EMBL" id="OX365910">
    <property type="protein sequence ID" value="CAI4051854.1"/>
    <property type="molecule type" value="Genomic_DNA"/>
</dbReference>
<evidence type="ECO:0000256" key="1">
    <source>
        <dbReference type="SAM" id="MobiDB-lite"/>
    </source>
</evidence>
<feature type="region of interest" description="Disordered" evidence="1">
    <location>
        <begin position="40"/>
        <end position="60"/>
    </location>
</feature>
<organism evidence="2 3">
    <name type="scientific">Saccharomyces kudriavzevii (strain ATCC MYA-4449 / AS 2.2408 / CBS 8840 / NBRC 1802 / NCYC 2889)</name>
    <name type="common">Yeast</name>
    <dbReference type="NCBI Taxonomy" id="226230"/>
    <lineage>
        <taxon>Eukaryota</taxon>
        <taxon>Fungi</taxon>
        <taxon>Dikarya</taxon>
        <taxon>Ascomycota</taxon>
        <taxon>Saccharomycotina</taxon>
        <taxon>Saccharomycetes</taxon>
        <taxon>Saccharomycetales</taxon>
        <taxon>Saccharomycetaceae</taxon>
        <taxon>Saccharomyces</taxon>
    </lineage>
</organism>
<evidence type="ECO:0000313" key="3">
    <source>
        <dbReference type="Proteomes" id="UP001162087"/>
    </source>
</evidence>
<accession>A0AA35JA93</accession>
<keyword evidence="3" id="KW-1185">Reference proteome</keyword>
<dbReference type="Proteomes" id="UP001162087">
    <property type="component" value="Chromosome 15"/>
</dbReference>
<dbReference type="RefSeq" id="XP_056085196.1">
    <property type="nucleotide sequence ID" value="XM_056231370.1"/>
</dbReference>
<dbReference type="GeneID" id="80927221"/>
<evidence type="ECO:0000313" key="2">
    <source>
        <dbReference type="EMBL" id="CAI4051854.1"/>
    </source>
</evidence>
<feature type="compositionally biased region" description="Basic and acidic residues" evidence="1">
    <location>
        <begin position="40"/>
        <end position="55"/>
    </location>
</feature>
<sequence length="372" mass="43704">MNSDLVDINTGGQGFITTEVDDESWELLKREFNTLFSNLRKENNAENKPTNDERKSARRPINLQDHDDSRLLNHRKNGIVISATHNRFERSSDSRDMRTCDSKRIRLAQFIFDTLEGKEVCLKIFQHTLELLSLLLCKAKIRIPSKLHLVILQLSIFRYLLRFGNLTVNLFQIAKKFRQYREMRKSHLQEKPIRFYSKGFQFSNIVEAFYNLTDELILLHKLKSVFSGKNISSINAGKFTRFIKQQHNILWEVLNIIAMNKNIFQWQQLMKEEIYLNLFNINDNAAKEHKSEYKVLANNKINLKLQKNISAFDFYKIILNLLSNLINIKNKRKEFNSCLTYEIITMGSCIAELVRLWNQARLALAEEYASAT</sequence>
<proteinExistence type="predicted"/>